<proteinExistence type="predicted"/>
<evidence type="ECO:0000313" key="2">
    <source>
        <dbReference type="Proteomes" id="UP001148838"/>
    </source>
</evidence>
<dbReference type="Proteomes" id="UP001148838">
    <property type="component" value="Unassembled WGS sequence"/>
</dbReference>
<gene>
    <name evidence="1" type="ORF">ANN_09469</name>
</gene>
<comment type="caution">
    <text evidence="1">The sequence shown here is derived from an EMBL/GenBank/DDBJ whole genome shotgun (WGS) entry which is preliminary data.</text>
</comment>
<accession>A0ABQ8TLS4</accession>
<evidence type="ECO:0000313" key="1">
    <source>
        <dbReference type="EMBL" id="KAJ4447462.1"/>
    </source>
</evidence>
<reference evidence="1 2" key="1">
    <citation type="journal article" date="2022" name="Allergy">
        <title>Genome assembly and annotation of Periplaneta americana reveal a comprehensive cockroach allergen profile.</title>
        <authorList>
            <person name="Wang L."/>
            <person name="Xiong Q."/>
            <person name="Saelim N."/>
            <person name="Wang L."/>
            <person name="Nong W."/>
            <person name="Wan A.T."/>
            <person name="Shi M."/>
            <person name="Liu X."/>
            <person name="Cao Q."/>
            <person name="Hui J.H.L."/>
            <person name="Sookrung N."/>
            <person name="Leung T.F."/>
            <person name="Tungtrongchitr A."/>
            <person name="Tsui S.K.W."/>
        </authorList>
    </citation>
    <scope>NUCLEOTIDE SEQUENCE [LARGE SCALE GENOMIC DNA]</scope>
    <source>
        <strain evidence="1">PWHHKU_190912</strain>
    </source>
</reference>
<keyword evidence="2" id="KW-1185">Reference proteome</keyword>
<name>A0ABQ8TLS4_PERAM</name>
<protein>
    <submittedName>
        <fullName evidence="1">Uncharacterized protein</fullName>
    </submittedName>
</protein>
<sequence>MSFHHYLLTTTQYSRASTPRQNLHGTIQTLLRRRNQALATANNRAVTHYEVSELIGKAYLKAQTGEIALKVFKATGLYPVNRNIFQNIDFEAAEEEEENSQGLQSAEPSTTVELSPTALTTSNNDVSVSLSAISSNTSHLNSSSSDSVYHQFLL</sequence>
<dbReference type="EMBL" id="JAJSOF020000005">
    <property type="protein sequence ID" value="KAJ4447462.1"/>
    <property type="molecule type" value="Genomic_DNA"/>
</dbReference>
<organism evidence="1 2">
    <name type="scientific">Periplaneta americana</name>
    <name type="common">American cockroach</name>
    <name type="synonym">Blatta americana</name>
    <dbReference type="NCBI Taxonomy" id="6978"/>
    <lineage>
        <taxon>Eukaryota</taxon>
        <taxon>Metazoa</taxon>
        <taxon>Ecdysozoa</taxon>
        <taxon>Arthropoda</taxon>
        <taxon>Hexapoda</taxon>
        <taxon>Insecta</taxon>
        <taxon>Pterygota</taxon>
        <taxon>Neoptera</taxon>
        <taxon>Polyneoptera</taxon>
        <taxon>Dictyoptera</taxon>
        <taxon>Blattodea</taxon>
        <taxon>Blattoidea</taxon>
        <taxon>Blattidae</taxon>
        <taxon>Blattinae</taxon>
        <taxon>Periplaneta</taxon>
    </lineage>
</organism>